<dbReference type="InterPro" id="IPR036615">
    <property type="entry name" value="Mur_ligase_C_dom_sf"/>
</dbReference>
<dbReference type="GO" id="GO:0051301">
    <property type="term" value="P:cell division"/>
    <property type="evidence" value="ECO:0007669"/>
    <property type="project" value="UniProtKB-KW"/>
</dbReference>
<name>A0A7D4BQX5_9BACT</name>
<keyword evidence="15" id="KW-0812">Transmembrane</keyword>
<comment type="subcellular location">
    <subcellularLocation>
        <location evidence="1 14">Cytoplasm</location>
    </subcellularLocation>
</comment>
<dbReference type="HAMAP" id="MF_00046">
    <property type="entry name" value="MurC"/>
    <property type="match status" value="1"/>
</dbReference>
<keyword evidence="10 14" id="KW-0573">Peptidoglycan synthesis</keyword>
<dbReference type="Pfam" id="PF02875">
    <property type="entry name" value="Mur_ligase_C"/>
    <property type="match status" value="1"/>
</dbReference>
<organism evidence="19 20">
    <name type="scientific">Tenuifilum thalassicum</name>
    <dbReference type="NCBI Taxonomy" id="2590900"/>
    <lineage>
        <taxon>Bacteria</taxon>
        <taxon>Pseudomonadati</taxon>
        <taxon>Bacteroidota</taxon>
        <taxon>Bacteroidia</taxon>
        <taxon>Bacteroidales</taxon>
        <taxon>Tenuifilaceae</taxon>
        <taxon>Tenuifilum</taxon>
    </lineage>
</organism>
<evidence type="ECO:0000256" key="11">
    <source>
        <dbReference type="ARBA" id="ARBA00023306"/>
    </source>
</evidence>
<proteinExistence type="inferred from homology"/>
<evidence type="ECO:0000256" key="12">
    <source>
        <dbReference type="ARBA" id="ARBA00023316"/>
    </source>
</evidence>
<evidence type="ECO:0000256" key="2">
    <source>
        <dbReference type="ARBA" id="ARBA00004752"/>
    </source>
</evidence>
<evidence type="ECO:0000256" key="9">
    <source>
        <dbReference type="ARBA" id="ARBA00022960"/>
    </source>
</evidence>
<dbReference type="Proteomes" id="UP000500961">
    <property type="component" value="Chromosome"/>
</dbReference>
<keyword evidence="5 14" id="KW-0436">Ligase</keyword>
<gene>
    <name evidence="14" type="primary">murC</name>
    <name evidence="19" type="ORF">FHG85_02735</name>
</gene>
<dbReference type="GO" id="GO:0008763">
    <property type="term" value="F:UDP-N-acetylmuramate-L-alanine ligase activity"/>
    <property type="evidence" value="ECO:0007669"/>
    <property type="project" value="UniProtKB-UniRule"/>
</dbReference>
<dbReference type="InterPro" id="IPR050061">
    <property type="entry name" value="MurCDEF_pg_biosynth"/>
</dbReference>
<dbReference type="GO" id="GO:0009252">
    <property type="term" value="P:peptidoglycan biosynthetic process"/>
    <property type="evidence" value="ECO:0007669"/>
    <property type="project" value="UniProtKB-UniRule"/>
</dbReference>
<dbReference type="UniPathway" id="UPA00219"/>
<evidence type="ECO:0000256" key="5">
    <source>
        <dbReference type="ARBA" id="ARBA00022598"/>
    </source>
</evidence>
<dbReference type="NCBIfam" id="TIGR01082">
    <property type="entry name" value="murC"/>
    <property type="match status" value="1"/>
</dbReference>
<dbReference type="GO" id="GO:0071555">
    <property type="term" value="P:cell wall organization"/>
    <property type="evidence" value="ECO:0007669"/>
    <property type="project" value="UniProtKB-KW"/>
</dbReference>
<evidence type="ECO:0000259" key="18">
    <source>
        <dbReference type="Pfam" id="PF08245"/>
    </source>
</evidence>
<dbReference type="Pfam" id="PF01225">
    <property type="entry name" value="Mur_ligase"/>
    <property type="match status" value="1"/>
</dbReference>
<feature type="domain" description="Mur ligase C-terminal" evidence="17">
    <location>
        <begin position="316"/>
        <end position="430"/>
    </location>
</feature>
<evidence type="ECO:0000256" key="4">
    <source>
        <dbReference type="ARBA" id="ARBA00022490"/>
    </source>
</evidence>
<dbReference type="Gene3D" id="3.40.1190.10">
    <property type="entry name" value="Mur-like, catalytic domain"/>
    <property type="match status" value="1"/>
</dbReference>
<evidence type="ECO:0000256" key="1">
    <source>
        <dbReference type="ARBA" id="ARBA00004496"/>
    </source>
</evidence>
<dbReference type="EC" id="6.3.2.8" evidence="3 14"/>
<dbReference type="KEGG" id="ttz:FHG85_02735"/>
<dbReference type="InterPro" id="IPR036565">
    <property type="entry name" value="Mur-like_cat_sf"/>
</dbReference>
<evidence type="ECO:0000256" key="10">
    <source>
        <dbReference type="ARBA" id="ARBA00022984"/>
    </source>
</evidence>
<evidence type="ECO:0000259" key="17">
    <source>
        <dbReference type="Pfam" id="PF02875"/>
    </source>
</evidence>
<dbReference type="GO" id="GO:0005524">
    <property type="term" value="F:ATP binding"/>
    <property type="evidence" value="ECO:0007669"/>
    <property type="project" value="UniProtKB-UniRule"/>
</dbReference>
<dbReference type="SUPFAM" id="SSF51984">
    <property type="entry name" value="MurCD N-terminal domain"/>
    <property type="match status" value="1"/>
</dbReference>
<dbReference type="SUPFAM" id="SSF53623">
    <property type="entry name" value="MurD-like peptide ligases, catalytic domain"/>
    <property type="match status" value="1"/>
</dbReference>
<evidence type="ECO:0000256" key="7">
    <source>
        <dbReference type="ARBA" id="ARBA00022741"/>
    </source>
</evidence>
<evidence type="ECO:0000259" key="16">
    <source>
        <dbReference type="Pfam" id="PF01225"/>
    </source>
</evidence>
<dbReference type="RefSeq" id="WP_173072772.1">
    <property type="nucleotide sequence ID" value="NZ_CP041345.1"/>
</dbReference>
<dbReference type="PANTHER" id="PTHR43445">
    <property type="entry name" value="UDP-N-ACETYLMURAMATE--L-ALANINE LIGASE-RELATED"/>
    <property type="match status" value="1"/>
</dbReference>
<keyword evidence="12 14" id="KW-0961">Cell wall biogenesis/degradation</keyword>
<feature type="binding site" evidence="14">
    <location>
        <begin position="119"/>
        <end position="125"/>
    </location>
    <ligand>
        <name>ATP</name>
        <dbReference type="ChEBI" id="CHEBI:30616"/>
    </ligand>
</feature>
<evidence type="ECO:0000256" key="14">
    <source>
        <dbReference type="HAMAP-Rule" id="MF_00046"/>
    </source>
</evidence>
<evidence type="ECO:0000256" key="6">
    <source>
        <dbReference type="ARBA" id="ARBA00022618"/>
    </source>
</evidence>
<dbReference type="PANTHER" id="PTHR43445:SF3">
    <property type="entry name" value="UDP-N-ACETYLMURAMATE--L-ALANINE LIGASE"/>
    <property type="match status" value="1"/>
</dbReference>
<dbReference type="Gene3D" id="3.90.190.20">
    <property type="entry name" value="Mur ligase, C-terminal domain"/>
    <property type="match status" value="1"/>
</dbReference>
<keyword evidence="15" id="KW-1133">Transmembrane helix</keyword>
<evidence type="ECO:0000256" key="13">
    <source>
        <dbReference type="ARBA" id="ARBA00047833"/>
    </source>
</evidence>
<dbReference type="GO" id="GO:0008360">
    <property type="term" value="P:regulation of cell shape"/>
    <property type="evidence" value="ECO:0007669"/>
    <property type="project" value="UniProtKB-KW"/>
</dbReference>
<comment type="similarity">
    <text evidence="14">Belongs to the MurCDEF family.</text>
</comment>
<dbReference type="InterPro" id="IPR000713">
    <property type="entry name" value="Mur_ligase_N"/>
</dbReference>
<dbReference type="GO" id="GO:0005737">
    <property type="term" value="C:cytoplasm"/>
    <property type="evidence" value="ECO:0007669"/>
    <property type="project" value="UniProtKB-SubCell"/>
</dbReference>
<keyword evidence="8 14" id="KW-0067">ATP-binding</keyword>
<dbReference type="InterPro" id="IPR013221">
    <property type="entry name" value="Mur_ligase_cen"/>
</dbReference>
<keyword evidence="6 14" id="KW-0132">Cell division</keyword>
<dbReference type="InterPro" id="IPR005758">
    <property type="entry name" value="UDP-N-AcMur_Ala_ligase_MurC"/>
</dbReference>
<feature type="domain" description="Mur ligase central" evidence="18">
    <location>
        <begin position="117"/>
        <end position="294"/>
    </location>
</feature>
<dbReference type="EMBL" id="CP041345">
    <property type="protein sequence ID" value="QKG79221.1"/>
    <property type="molecule type" value="Genomic_DNA"/>
</dbReference>
<evidence type="ECO:0000256" key="3">
    <source>
        <dbReference type="ARBA" id="ARBA00012211"/>
    </source>
</evidence>
<dbReference type="InterPro" id="IPR004101">
    <property type="entry name" value="Mur_ligase_C"/>
</dbReference>
<comment type="function">
    <text evidence="14">Cell wall formation.</text>
</comment>
<feature type="transmembrane region" description="Helical" evidence="15">
    <location>
        <begin position="9"/>
        <end position="27"/>
    </location>
</feature>
<keyword evidence="20" id="KW-1185">Reference proteome</keyword>
<keyword evidence="9 14" id="KW-0133">Cell shape</keyword>
<comment type="pathway">
    <text evidence="2 14">Cell wall biogenesis; peptidoglycan biosynthesis.</text>
</comment>
<keyword evidence="11 14" id="KW-0131">Cell cycle</keyword>
<keyword evidence="15" id="KW-0472">Membrane</keyword>
<keyword evidence="4 14" id="KW-0963">Cytoplasm</keyword>
<dbReference type="AlphaFoldDB" id="A0A7D4BQX5"/>
<dbReference type="Gene3D" id="3.40.50.720">
    <property type="entry name" value="NAD(P)-binding Rossmann-like Domain"/>
    <property type="match status" value="1"/>
</dbReference>
<evidence type="ECO:0000313" key="19">
    <source>
        <dbReference type="EMBL" id="QKG79221.1"/>
    </source>
</evidence>
<protein>
    <recommendedName>
        <fullName evidence="3 14">UDP-N-acetylmuramate--L-alanine ligase</fullName>
        <ecNumber evidence="3 14">6.3.2.8</ecNumber>
    </recommendedName>
    <alternativeName>
        <fullName evidence="14">UDP-N-acetylmuramoyl-L-alanine synthetase</fullName>
    </alternativeName>
</protein>
<comment type="catalytic activity">
    <reaction evidence="13 14">
        <text>UDP-N-acetyl-alpha-D-muramate + L-alanine + ATP = UDP-N-acetyl-alpha-D-muramoyl-L-alanine + ADP + phosphate + H(+)</text>
        <dbReference type="Rhea" id="RHEA:23372"/>
        <dbReference type="ChEBI" id="CHEBI:15378"/>
        <dbReference type="ChEBI" id="CHEBI:30616"/>
        <dbReference type="ChEBI" id="CHEBI:43474"/>
        <dbReference type="ChEBI" id="CHEBI:57972"/>
        <dbReference type="ChEBI" id="CHEBI:70757"/>
        <dbReference type="ChEBI" id="CHEBI:83898"/>
        <dbReference type="ChEBI" id="CHEBI:456216"/>
        <dbReference type="EC" id="6.3.2.8"/>
    </reaction>
</comment>
<reference evidence="19 20" key="1">
    <citation type="submission" date="2019-07" db="EMBL/GenBank/DDBJ databases">
        <title>Thalassofilum flectens gen. nov., sp. nov., a novel moderate thermophilic anaerobe from a shallow sea hot spring in Kunashir Island (Russia), representing a new family in the order Bacteroidales, and proposal of Thalassofilacea fam. nov.</title>
        <authorList>
            <person name="Kochetkova T.V."/>
            <person name="Podosokorskaya O.A."/>
            <person name="Novikov A."/>
            <person name="Elcheninov A.G."/>
            <person name="Toshchakov S.V."/>
            <person name="Kublanov I.V."/>
        </authorList>
    </citation>
    <scope>NUCLEOTIDE SEQUENCE [LARGE SCALE GENOMIC DNA]</scope>
    <source>
        <strain evidence="19 20">38-H</strain>
    </source>
</reference>
<accession>A0A7D4BQX5</accession>
<sequence>MELENVKRVYFLGIGGIGMSALARYFIHKNLPVAGYDRVSTELTQKLEQEGATIHYSDDINSIPDLFKQKEGTLVVYTPAVPNNHGELMYFTQGGFEVKKRSEVLGIIGKSYKTLAVAGTHGKTTTSTMLAHIMAGYTGCDAFLGGISRNFDNNLVLQDKGKKFLVVEADEYDRSFLTLNPYLAIITSVDADHLDIYGTYDAVKDAFAQFTSQIKEEGYLIIKNNINFNPKAQNVSVLTYGFDNTCDFYPSDIEIENGLYHFSLNTPNGKVANLKLGTPGRYNLENAIAASAAAVTLGIDSHMLAEMLASFKGVQRRFDVRYWGKKIVYMDDYAHHPREIEALIHSIRDVFPNRKITGIFQPHLYSRTRDFAPEFAASLDLLDFSVITDIYPARELPIQGVSPELISGFMKNHNRRVIEKRNILDWIKSAEIDILVTIGAGDIDRMIPEIVKIVQEKEIE</sequence>
<evidence type="ECO:0000313" key="20">
    <source>
        <dbReference type="Proteomes" id="UP000500961"/>
    </source>
</evidence>
<evidence type="ECO:0000256" key="15">
    <source>
        <dbReference type="SAM" id="Phobius"/>
    </source>
</evidence>
<keyword evidence="7 14" id="KW-0547">Nucleotide-binding</keyword>
<evidence type="ECO:0000256" key="8">
    <source>
        <dbReference type="ARBA" id="ARBA00022840"/>
    </source>
</evidence>
<dbReference type="Pfam" id="PF08245">
    <property type="entry name" value="Mur_ligase_M"/>
    <property type="match status" value="1"/>
</dbReference>
<feature type="domain" description="Mur ligase N-terminal catalytic" evidence="16">
    <location>
        <begin position="9"/>
        <end position="112"/>
    </location>
</feature>
<dbReference type="SUPFAM" id="SSF53244">
    <property type="entry name" value="MurD-like peptide ligases, peptide-binding domain"/>
    <property type="match status" value="1"/>
</dbReference>